<gene>
    <name evidence="6" type="ORF">ENJ42_03550</name>
</gene>
<dbReference type="Proteomes" id="UP000885830">
    <property type="component" value="Unassembled WGS sequence"/>
</dbReference>
<feature type="transmembrane region" description="Helical" evidence="5">
    <location>
        <begin position="74"/>
        <end position="99"/>
    </location>
</feature>
<evidence type="ECO:0000256" key="4">
    <source>
        <dbReference type="ARBA" id="ARBA00023136"/>
    </source>
</evidence>
<keyword evidence="4 5" id="KW-0472">Membrane</keyword>
<keyword evidence="2 5" id="KW-0812">Transmembrane</keyword>
<evidence type="ECO:0000256" key="3">
    <source>
        <dbReference type="ARBA" id="ARBA00022989"/>
    </source>
</evidence>
<dbReference type="GO" id="GO:0005886">
    <property type="term" value="C:plasma membrane"/>
    <property type="evidence" value="ECO:0007669"/>
    <property type="project" value="UniProtKB-SubCell"/>
</dbReference>
<protein>
    <recommendedName>
        <fullName evidence="5">Probable membrane transporter protein</fullName>
    </recommendedName>
</protein>
<feature type="transmembrane region" description="Helical" evidence="5">
    <location>
        <begin position="230"/>
        <end position="249"/>
    </location>
</feature>
<keyword evidence="5" id="KW-1003">Cell membrane</keyword>
<evidence type="ECO:0000256" key="5">
    <source>
        <dbReference type="RuleBase" id="RU363041"/>
    </source>
</evidence>
<proteinExistence type="inferred from homology"/>
<feature type="transmembrane region" description="Helical" evidence="5">
    <location>
        <begin position="261"/>
        <end position="279"/>
    </location>
</feature>
<name>A0A7C5LTT9_9PROT</name>
<comment type="similarity">
    <text evidence="5">Belongs to the 4-toluene sulfonate uptake permease (TSUP) (TC 2.A.102) family.</text>
</comment>
<dbReference type="AlphaFoldDB" id="A0A7C5LTT9"/>
<reference evidence="6" key="1">
    <citation type="journal article" date="2020" name="mSystems">
        <title>Genome- and Community-Level Interaction Insights into Carbon Utilization and Element Cycling Functions of Hydrothermarchaeota in Hydrothermal Sediment.</title>
        <authorList>
            <person name="Zhou Z."/>
            <person name="Liu Y."/>
            <person name="Xu W."/>
            <person name="Pan J."/>
            <person name="Luo Z.H."/>
            <person name="Li M."/>
        </authorList>
    </citation>
    <scope>NUCLEOTIDE SEQUENCE [LARGE SCALE GENOMIC DNA]</scope>
    <source>
        <strain evidence="6">HyVt-485</strain>
    </source>
</reference>
<dbReference type="PANTHER" id="PTHR43701:SF2">
    <property type="entry name" value="MEMBRANE TRANSPORTER PROTEIN YJNA-RELATED"/>
    <property type="match status" value="1"/>
</dbReference>
<evidence type="ECO:0000256" key="1">
    <source>
        <dbReference type="ARBA" id="ARBA00004141"/>
    </source>
</evidence>
<accession>A0A7C5LTT9</accession>
<keyword evidence="3 5" id="KW-1133">Transmembrane helix</keyword>
<dbReference type="PANTHER" id="PTHR43701">
    <property type="entry name" value="MEMBRANE TRANSPORTER PROTEIN MJ0441-RELATED"/>
    <property type="match status" value="1"/>
</dbReference>
<dbReference type="InterPro" id="IPR002781">
    <property type="entry name" value="TM_pro_TauE-like"/>
</dbReference>
<dbReference type="Pfam" id="PF01925">
    <property type="entry name" value="TauE"/>
    <property type="match status" value="1"/>
</dbReference>
<comment type="subcellular location">
    <subcellularLocation>
        <location evidence="5">Cell membrane</location>
        <topology evidence="5">Multi-pass membrane protein</topology>
    </subcellularLocation>
    <subcellularLocation>
        <location evidence="1">Membrane</location>
        <topology evidence="1">Multi-pass membrane protein</topology>
    </subcellularLocation>
</comment>
<evidence type="ECO:0000256" key="2">
    <source>
        <dbReference type="ARBA" id="ARBA00022692"/>
    </source>
</evidence>
<feature type="transmembrane region" description="Helical" evidence="5">
    <location>
        <begin position="162"/>
        <end position="190"/>
    </location>
</feature>
<dbReference type="EMBL" id="DRMJ01000173">
    <property type="protein sequence ID" value="HHL42669.1"/>
    <property type="molecule type" value="Genomic_DNA"/>
</dbReference>
<feature type="transmembrane region" description="Helical" evidence="5">
    <location>
        <begin position="202"/>
        <end position="224"/>
    </location>
</feature>
<evidence type="ECO:0000313" key="6">
    <source>
        <dbReference type="EMBL" id="HHL42669.1"/>
    </source>
</evidence>
<organism evidence="6">
    <name type="scientific">Hellea balneolensis</name>
    <dbReference type="NCBI Taxonomy" id="287478"/>
    <lineage>
        <taxon>Bacteria</taxon>
        <taxon>Pseudomonadati</taxon>
        <taxon>Pseudomonadota</taxon>
        <taxon>Alphaproteobacteria</taxon>
        <taxon>Maricaulales</taxon>
        <taxon>Robiginitomaculaceae</taxon>
        <taxon>Hellea</taxon>
    </lineage>
</organism>
<feature type="transmembrane region" description="Helical" evidence="5">
    <location>
        <begin position="50"/>
        <end position="67"/>
    </location>
</feature>
<feature type="transmembrane region" description="Helical" evidence="5">
    <location>
        <begin position="105"/>
        <end position="124"/>
    </location>
</feature>
<comment type="caution">
    <text evidence="6">The sequence shown here is derived from an EMBL/GenBank/DDBJ whole genome shotgun (WGS) entry which is preliminary data.</text>
</comment>
<dbReference type="InterPro" id="IPR051598">
    <property type="entry name" value="TSUP/Inactive_protease-like"/>
</dbReference>
<sequence>MDLQLLILLCFWGILVGTTYASVGAAGGILASFGLISIAGITDPNSIKPAAQIIVLSTGFVFIPKYFKSSALVWPLGVLLGLGGLFGAWVGSTISTYYLSDMAAFKPWFGVLTYCVAILILVQIYRSRHQENQNSLPVSGVTDLTFHGLDFSFSYAGQTYHILAIIPVLAGFIIAALASIFGVGGGFLLVPFMVSILRLPMHIIPATTAIAIIISLVVSIGNYLRLGANIQYDVVLAILVGSLIGAFLGVSLNRRLKNTSLQAILALVVMMIGTKYLFFA</sequence>